<gene>
    <name evidence="1" type="ORF">L3Q82_018680</name>
</gene>
<name>A0ACB8VF58_9TELE</name>
<protein>
    <submittedName>
        <fullName evidence="1">Uncharacterized protein</fullName>
    </submittedName>
</protein>
<evidence type="ECO:0000313" key="2">
    <source>
        <dbReference type="Proteomes" id="UP000831701"/>
    </source>
</evidence>
<organism evidence="1 2">
    <name type="scientific">Scortum barcoo</name>
    <name type="common">barcoo grunter</name>
    <dbReference type="NCBI Taxonomy" id="214431"/>
    <lineage>
        <taxon>Eukaryota</taxon>
        <taxon>Metazoa</taxon>
        <taxon>Chordata</taxon>
        <taxon>Craniata</taxon>
        <taxon>Vertebrata</taxon>
        <taxon>Euteleostomi</taxon>
        <taxon>Actinopterygii</taxon>
        <taxon>Neopterygii</taxon>
        <taxon>Teleostei</taxon>
        <taxon>Neoteleostei</taxon>
        <taxon>Acanthomorphata</taxon>
        <taxon>Eupercaria</taxon>
        <taxon>Centrarchiformes</taxon>
        <taxon>Terapontoidei</taxon>
        <taxon>Terapontidae</taxon>
        <taxon>Scortum</taxon>
    </lineage>
</organism>
<proteinExistence type="predicted"/>
<accession>A0ACB8VF58</accession>
<keyword evidence="2" id="KW-1185">Reference proteome</keyword>
<evidence type="ECO:0000313" key="1">
    <source>
        <dbReference type="EMBL" id="KAI3354130.1"/>
    </source>
</evidence>
<reference evidence="1" key="1">
    <citation type="submission" date="2022-04" db="EMBL/GenBank/DDBJ databases">
        <title>Jade perch genome.</title>
        <authorList>
            <person name="Chao B."/>
        </authorList>
    </citation>
    <scope>NUCLEOTIDE SEQUENCE</scope>
    <source>
        <strain evidence="1">CB-2022</strain>
    </source>
</reference>
<comment type="caution">
    <text evidence="1">The sequence shown here is derived from an EMBL/GenBank/DDBJ whole genome shotgun (WGS) entry which is preliminary data.</text>
</comment>
<sequence length="2045" mass="220973">MFSKMVSKLTSLQQELLSALLDSGVTRDVLIQALDDMDPSPPGFGVKLESLPVSPPPPPQAQSGGGGKLGAGAEADSKPVFHTLTNGHGKAKLSGDEGSEDGDDYDTPPILKELQSLNTEEAAEQRAEVERMLAEDPWRAARMIKGYMQQHNIPQREVVDVTGLNQSHLSQHLNKGTPMKTQKRAALYTWYVRKQREILRQFNQAVQGSGSIMTDKGNQDPVFFFPEFNPSGQGMGQPGDDVGSEPSSKKMRRNRFKWGPASQQILYQAYERQKNPSKEEREALVEECNRAECLQRGVSPSKAQGLGSNLVTEVRVYNWFANRRKEEAFRQKLAMDAITVPPHSLNPLLSHSSPHHPQTSASPPMRYSQGPGEVTSSTTISHHSSNAMPTSQSVLQQVSPGGLDHSHSLLSPEAKMISGSGGGLPPVSTLTNIHSSHHSHQQTQNLIMPLSGVMAIAQSLNTSQSQTVPVINSVAGSLAALQPVQFSQQLHSPHQQSLMQQSPSHMSQQPFMATVTHSHMYPHKQEPPQYSHPSRFPSAMVVTDANSISTLSSMSSSKTVSPQHTSYHMSSSGLDPTKSGMKILTSIHKQNMSVWYLVTERDMKEDDVVTAAAVIMQESTEVLCILLEGALDLHKYIVTVFFCVCVFAGMVPMQQQQQQQQQGFPMVPVMQPNMQGMMGMNFGGQMPPGAMPMQGGMAIGMQTPGMQFIGQPQFLGMRPAGPQYTADMQKQMAEEHQKRLEQQQKMLEEDRKRRQFEEQKQKLRLLSSVKPKTGEKSRDDALEAIKGNLDGFSRDAKMHPTPSSQTKKPDSSPSHPSVTTHSLPPALFEDNDEFSDFQGPLDAPAPLPPSSSTSSTSGLSSHVQPPSSAPHAGFSQDDDEFSDFVQGPVNAFPSSNFHLSSEAQVQPSPPSLRAGLSSSSSSPLPQSLPTSVPIPTVTQHSAVTISSQSTFQGPSLEEKLFSSCDLTADKTAQVSFKSKQSLVEMVPRAKVSAQFQPSTKARNWAAAPEDLSSVFVAEKPPEPPVSAPGAPPSAAESSPQTNSDSAGVGVYPQQEHIQPMLPAWVYNDSLVPEMFKKVLEFTMTPAGIDTAKLYPILMSSGLPREALGQIWASANRTTPGMLTKEELYTVLALIGVAQSGLPAMNVEILSQFPSPPVPNLPALAMAMAPVMPQHQQPMMTKPPVSMAMPTPAPPVMAMAPPAAPAQAPTNTNFIATFPPAQATKADDDDFQDFQEAPKAGAGDQAFTEFQGESGGSFPTTIASQHQNSAPAMLTPVSGTSSASITSSDKYAVFKQLSVDQPMQSQRRPPPQVLSILHIGCTICSNHCLLAAPDIGDKYSVFRQLEQPADKKPVGEGFADFKSVSADDGFTDFKTADSVSPLDPSEQAKIFQPAFPSAFPNSQSLQHLPQQQQQQQQQPAVSLSQPKNPLNMADLDLFSSIAPSVPAPTETKPSTFPSVSVPPSLQLEELSGSPWRTLVAAPQDDFADFMAFGSSGGEPKGESSVGVQGETSTQQRPQSLSSELRQESGGGSFSSLKSDTDDFADFQSSKFCTALGASEKTLVDKVAAFKQAKEDSASVKSLDLPSIGGSSVERKDDSEDALSVQLDMKLSDMGGDLKHVMSDSSLDLPGLSAHQPPATEGDDMKFDPFGTSALSTLASYDWSDREESLPGEVRKPQGLEGASLPSLVPTQRKELTFGSTENITSSSVAKISTSFPAEDGSSTDDKFEAFADFGSGDQGGADDEDDFGDFASTGDKPKFGKSDFLKASAQAKVKSSEEMIKNELATFDLSVQGSHKRSHSLGDKEIGRSPPSPAPEQPFRDRSNTLSEKPALPVIRDKYKDLTGEVEESERYAYEWQRCLENALEVITKANNILNGISSSSVCTEVIQSAQGMEYLLGVVEVYRVTRRVELGIKATAVCSEKLQQLLKDISRVWNNLMGFMSLAKLAPDESSLDFSSCILRHGIKNAKELACGVCLLNVDASQQESDLAVQNRCVISHLSLRQAFNSETDNFKLLYGGHQYHASCANFWINCVEPKPPGLILPDLL</sequence>
<dbReference type="EMBL" id="CM041552">
    <property type="protein sequence ID" value="KAI3354130.1"/>
    <property type="molecule type" value="Genomic_DNA"/>
</dbReference>
<dbReference type="Proteomes" id="UP000831701">
    <property type="component" value="Chromosome 22"/>
</dbReference>